<evidence type="ECO:0000313" key="6">
    <source>
        <dbReference type="Proteomes" id="UP000660668"/>
    </source>
</evidence>
<keyword evidence="2" id="KW-0238">DNA-binding</keyword>
<dbReference type="InterPro" id="IPR036390">
    <property type="entry name" value="WH_DNA-bd_sf"/>
</dbReference>
<dbReference type="Proteomes" id="UP000660668">
    <property type="component" value="Unassembled WGS sequence"/>
</dbReference>
<keyword evidence="6" id="KW-1185">Reference proteome</keyword>
<evidence type="ECO:0000256" key="1">
    <source>
        <dbReference type="ARBA" id="ARBA00023015"/>
    </source>
</evidence>
<dbReference type="SUPFAM" id="SSF46785">
    <property type="entry name" value="Winged helix' DNA-binding domain"/>
    <property type="match status" value="1"/>
</dbReference>
<dbReference type="GO" id="GO:0003677">
    <property type="term" value="F:DNA binding"/>
    <property type="evidence" value="ECO:0007669"/>
    <property type="project" value="UniProtKB-KW"/>
</dbReference>
<dbReference type="Gene3D" id="1.10.10.10">
    <property type="entry name" value="Winged helix-like DNA-binding domain superfamily/Winged helix DNA-binding domain"/>
    <property type="match status" value="1"/>
</dbReference>
<dbReference type="PROSITE" id="PS50995">
    <property type="entry name" value="HTH_MARR_2"/>
    <property type="match status" value="1"/>
</dbReference>
<keyword evidence="3" id="KW-0804">Transcription</keyword>
<feature type="domain" description="HTH marR-type" evidence="4">
    <location>
        <begin position="4"/>
        <end position="136"/>
    </location>
</feature>
<dbReference type="PROSITE" id="PS01117">
    <property type="entry name" value="HTH_MARR_1"/>
    <property type="match status" value="1"/>
</dbReference>
<dbReference type="SMART" id="SM00347">
    <property type="entry name" value="HTH_MARR"/>
    <property type="match status" value="1"/>
</dbReference>
<evidence type="ECO:0000256" key="3">
    <source>
        <dbReference type="ARBA" id="ARBA00023163"/>
    </source>
</evidence>
<dbReference type="EMBL" id="JADKPO010000006">
    <property type="protein sequence ID" value="MBF4767403.1"/>
    <property type="molecule type" value="Genomic_DNA"/>
</dbReference>
<gene>
    <name evidence="5" type="ORF">ISU10_06445</name>
</gene>
<comment type="caution">
    <text evidence="5">The sequence shown here is derived from an EMBL/GenBank/DDBJ whole genome shotgun (WGS) entry which is preliminary data.</text>
</comment>
<protein>
    <submittedName>
        <fullName evidence="5">MarR family transcriptional regulator</fullName>
    </submittedName>
</protein>
<dbReference type="GO" id="GO:0003700">
    <property type="term" value="F:DNA-binding transcription factor activity"/>
    <property type="evidence" value="ECO:0007669"/>
    <property type="project" value="InterPro"/>
</dbReference>
<evidence type="ECO:0000313" key="5">
    <source>
        <dbReference type="EMBL" id="MBF4767403.1"/>
    </source>
</evidence>
<dbReference type="RefSeq" id="WP_194695544.1">
    <property type="nucleotide sequence ID" value="NZ_JADKPO010000006.1"/>
</dbReference>
<name>A0A930VIN4_9ACTN</name>
<evidence type="ECO:0000259" key="4">
    <source>
        <dbReference type="PROSITE" id="PS50995"/>
    </source>
</evidence>
<reference evidence="5" key="1">
    <citation type="submission" date="2020-11" db="EMBL/GenBank/DDBJ databases">
        <title>Nocardioides cynanchi sp. nov., isolated from soil of rhizosphere of Cynanchum wilfordii.</title>
        <authorList>
            <person name="Lee J.-S."/>
            <person name="Suh M.K."/>
            <person name="Kim J.-S."/>
        </authorList>
    </citation>
    <scope>NUCLEOTIDE SEQUENCE</scope>
    <source>
        <strain evidence="5">KCTC 19276</strain>
    </source>
</reference>
<dbReference type="PANTHER" id="PTHR42756">
    <property type="entry name" value="TRANSCRIPTIONAL REGULATOR, MARR"/>
    <property type="match status" value="1"/>
</dbReference>
<proteinExistence type="predicted"/>
<organism evidence="5 6">
    <name type="scientific">Nocardioides agariphilus</name>
    <dbReference type="NCBI Taxonomy" id="433664"/>
    <lineage>
        <taxon>Bacteria</taxon>
        <taxon>Bacillati</taxon>
        <taxon>Actinomycetota</taxon>
        <taxon>Actinomycetes</taxon>
        <taxon>Propionibacteriales</taxon>
        <taxon>Nocardioidaceae</taxon>
        <taxon>Nocardioides</taxon>
    </lineage>
</organism>
<accession>A0A930VIN4</accession>
<dbReference type="AlphaFoldDB" id="A0A930VIN4"/>
<evidence type="ECO:0000256" key="2">
    <source>
        <dbReference type="ARBA" id="ARBA00023125"/>
    </source>
</evidence>
<dbReference type="InterPro" id="IPR036388">
    <property type="entry name" value="WH-like_DNA-bd_sf"/>
</dbReference>
<keyword evidence="1" id="KW-0805">Transcription regulation</keyword>
<dbReference type="PRINTS" id="PR00598">
    <property type="entry name" value="HTHMARR"/>
</dbReference>
<sequence length="137" mass="15185">MHQPETTGDLLMGTARRLRREFGTALVHDGVTPAQARALRSVMEAGALRPSALAEHLDIAARSATEVVDALEEQGLVERRPDPDDRRATLVTPTRAAKTELAQVDRLRRAQTERFLAVLSDADRAELDRILRILVDQ</sequence>
<dbReference type="InterPro" id="IPR000835">
    <property type="entry name" value="HTH_MarR-typ"/>
</dbReference>
<dbReference type="PANTHER" id="PTHR42756:SF1">
    <property type="entry name" value="TRANSCRIPTIONAL REPRESSOR OF EMRAB OPERON"/>
    <property type="match status" value="1"/>
</dbReference>
<dbReference type="Pfam" id="PF01047">
    <property type="entry name" value="MarR"/>
    <property type="match status" value="1"/>
</dbReference>
<dbReference type="InterPro" id="IPR023187">
    <property type="entry name" value="Tscrpt_reg_MarR-type_CS"/>
</dbReference>